<dbReference type="Gene3D" id="3.30.470.20">
    <property type="entry name" value="ATP-grasp fold, B domain"/>
    <property type="match status" value="1"/>
</dbReference>
<dbReference type="Pfam" id="PF03133">
    <property type="entry name" value="TTL"/>
    <property type="match status" value="1"/>
</dbReference>
<dbReference type="InterPro" id="IPR004344">
    <property type="entry name" value="TTL/TTLL_fam"/>
</dbReference>
<evidence type="ECO:0000313" key="2">
    <source>
        <dbReference type="EMBL" id="KAJ9578935.1"/>
    </source>
</evidence>
<gene>
    <name evidence="2" type="ORF">L9F63_024959</name>
</gene>
<dbReference type="PROSITE" id="PS51221">
    <property type="entry name" value="TTL"/>
    <property type="match status" value="1"/>
</dbReference>
<proteinExistence type="predicted"/>
<accession>A0AAD8E6C4</accession>
<evidence type="ECO:0000313" key="3">
    <source>
        <dbReference type="Proteomes" id="UP001233999"/>
    </source>
</evidence>
<dbReference type="Proteomes" id="UP001233999">
    <property type="component" value="Unassembled WGS sequence"/>
</dbReference>
<protein>
    <submittedName>
        <fullName evidence="2">Uncharacterized protein</fullName>
    </submittedName>
</protein>
<feature type="non-terminal residue" evidence="2">
    <location>
        <position position="336"/>
    </location>
</feature>
<name>A0AAD8E6C4_DIPPU</name>
<sequence>SVRSGNWTLLLCFVFSDGDPDCFSRTELRAMQPTQRVNRILGLYSVLWKRSGLCKTSSELSALRSLASRPITPICFSLPEQYEEFLNVADGTGFNSTWILKPSVSDGKLEQLSTMQFFNKVRLKKFPESQERLVQQFLPNQLHILGFPVSVQLFVLVTSVAPLRAYLYGEGFVSFRYGEENSYKKIPGKWWLLSQLWRHVAATQGTSAVKMALDNTDMLLVHLLLGAEAFLLVQIASLPTSKETELDSGEHPRYRCEHCYQLLSVEIMYNSSFYPVVLGVSGQPNLGTEVLNNTPPSGVQENLRQALLSDTLGLLFASDSVHRSLFDSLQLAAEEF</sequence>
<comment type="caution">
    <text evidence="2">The sequence shown here is derived from an EMBL/GenBank/DDBJ whole genome shotgun (WGS) entry which is preliminary data.</text>
</comment>
<dbReference type="AlphaFoldDB" id="A0AAD8E6C4"/>
<dbReference type="PANTHER" id="PTHR14776">
    <property type="entry name" value="CADHERIN-LIKE AND PC-ESTERASE DOMAIN-CONTAINING PROTEIN 1"/>
    <property type="match status" value="1"/>
</dbReference>
<keyword evidence="1" id="KW-0732">Signal</keyword>
<organism evidence="2 3">
    <name type="scientific">Diploptera punctata</name>
    <name type="common">Pacific beetle cockroach</name>
    <dbReference type="NCBI Taxonomy" id="6984"/>
    <lineage>
        <taxon>Eukaryota</taxon>
        <taxon>Metazoa</taxon>
        <taxon>Ecdysozoa</taxon>
        <taxon>Arthropoda</taxon>
        <taxon>Hexapoda</taxon>
        <taxon>Insecta</taxon>
        <taxon>Pterygota</taxon>
        <taxon>Neoptera</taxon>
        <taxon>Polyneoptera</taxon>
        <taxon>Dictyoptera</taxon>
        <taxon>Blattodea</taxon>
        <taxon>Blaberoidea</taxon>
        <taxon>Blaberidae</taxon>
        <taxon>Diplopterinae</taxon>
        <taxon>Diploptera</taxon>
    </lineage>
</organism>
<reference evidence="2" key="2">
    <citation type="submission" date="2023-05" db="EMBL/GenBank/DDBJ databases">
        <authorList>
            <person name="Fouks B."/>
        </authorList>
    </citation>
    <scope>NUCLEOTIDE SEQUENCE</scope>
    <source>
        <strain evidence="2">Stay&amp;Tobe</strain>
        <tissue evidence="2">Testes</tissue>
    </source>
</reference>
<feature type="signal peptide" evidence="1">
    <location>
        <begin position="1"/>
        <end position="18"/>
    </location>
</feature>
<reference evidence="2" key="1">
    <citation type="journal article" date="2023" name="IScience">
        <title>Live-bearing cockroach genome reveals convergent evolutionary mechanisms linked to viviparity in insects and beyond.</title>
        <authorList>
            <person name="Fouks B."/>
            <person name="Harrison M.C."/>
            <person name="Mikhailova A.A."/>
            <person name="Marchal E."/>
            <person name="English S."/>
            <person name="Carruthers M."/>
            <person name="Jennings E.C."/>
            <person name="Chiamaka E.L."/>
            <person name="Frigard R.A."/>
            <person name="Pippel M."/>
            <person name="Attardo G.M."/>
            <person name="Benoit J.B."/>
            <person name="Bornberg-Bauer E."/>
            <person name="Tobe S.S."/>
        </authorList>
    </citation>
    <scope>NUCLEOTIDE SEQUENCE</scope>
    <source>
        <strain evidence="2">Stay&amp;Tobe</strain>
    </source>
</reference>
<dbReference type="EMBL" id="JASPKZ010008848">
    <property type="protein sequence ID" value="KAJ9578935.1"/>
    <property type="molecule type" value="Genomic_DNA"/>
</dbReference>
<evidence type="ECO:0000256" key="1">
    <source>
        <dbReference type="SAM" id="SignalP"/>
    </source>
</evidence>
<keyword evidence="3" id="KW-1185">Reference proteome</keyword>
<feature type="chain" id="PRO_5042179929" evidence="1">
    <location>
        <begin position="19"/>
        <end position="336"/>
    </location>
</feature>
<dbReference type="PANTHER" id="PTHR14776:SF1">
    <property type="entry name" value="CADHERIN-LIKE AND PC-ESTERASE DOMAIN-CONTAINING PROTEIN 1"/>
    <property type="match status" value="1"/>
</dbReference>